<dbReference type="InterPro" id="IPR003780">
    <property type="entry name" value="COX15/CtaA_fam"/>
</dbReference>
<dbReference type="EMBL" id="BAABAU010000001">
    <property type="protein sequence ID" value="GAA4264707.1"/>
    <property type="molecule type" value="Genomic_DNA"/>
</dbReference>
<evidence type="ECO:0000256" key="7">
    <source>
        <dbReference type="ARBA" id="ARBA00023004"/>
    </source>
</evidence>
<feature type="transmembrane region" description="Helical" evidence="12">
    <location>
        <begin position="141"/>
        <end position="165"/>
    </location>
</feature>
<keyword evidence="10" id="KW-1015">Disulfide bond</keyword>
<keyword evidence="2" id="KW-1003">Cell membrane</keyword>
<evidence type="ECO:0000256" key="3">
    <source>
        <dbReference type="ARBA" id="ARBA00022692"/>
    </source>
</evidence>
<reference evidence="14" key="1">
    <citation type="journal article" date="2019" name="Int. J. Syst. Evol. Microbiol.">
        <title>The Global Catalogue of Microorganisms (GCM) 10K type strain sequencing project: providing services to taxonomists for standard genome sequencing and annotation.</title>
        <authorList>
            <consortium name="The Broad Institute Genomics Platform"/>
            <consortium name="The Broad Institute Genome Sequencing Center for Infectious Disease"/>
            <person name="Wu L."/>
            <person name="Ma J."/>
        </authorList>
    </citation>
    <scope>NUCLEOTIDE SEQUENCE [LARGE SCALE GENOMIC DNA]</scope>
    <source>
        <strain evidence="14">JCM 17442</strain>
    </source>
</reference>
<sequence length="321" mass="33876">MTNAQASSAGPLARVWSLLPSRVDRRVRIIAWASLVCQLVLVGTGGLVRLTGSGLGCPTWPECTAGSLVTTPEMGLHGIIEFGNRLLTFVLVIIVILAFFAVFRMRKVRRDLFWLTLIQALSIPFQAVLGGISVLAKLNPYVVGSHFIVSMVLVRITATLVYRVYHGPRGTSAATPPWYALTTRVAAVFVGITVVLGILTTGAGPHAGDADTHRNGFDPKVIEVLHAVPAFAVFALTLVLVAGAARLGLPRLFPILLLAVEVAQITVGLVQANTGLPPLLVGSHLVLAGLLVAAMTAVAHTLESDTDLTKPVEVAAVAAER</sequence>
<comment type="subcellular location">
    <subcellularLocation>
        <location evidence="1">Membrane</location>
        <topology evidence="1">Multi-pass membrane protein</topology>
    </subcellularLocation>
</comment>
<evidence type="ECO:0000256" key="2">
    <source>
        <dbReference type="ARBA" id="ARBA00022475"/>
    </source>
</evidence>
<evidence type="ECO:0000256" key="10">
    <source>
        <dbReference type="ARBA" id="ARBA00023157"/>
    </source>
</evidence>
<dbReference type="PANTHER" id="PTHR35457">
    <property type="entry name" value="HEME A SYNTHASE"/>
    <property type="match status" value="1"/>
</dbReference>
<evidence type="ECO:0000256" key="8">
    <source>
        <dbReference type="ARBA" id="ARBA00023133"/>
    </source>
</evidence>
<evidence type="ECO:0000256" key="5">
    <source>
        <dbReference type="ARBA" id="ARBA00022989"/>
    </source>
</evidence>
<feature type="transmembrane region" description="Helical" evidence="12">
    <location>
        <begin position="29"/>
        <end position="48"/>
    </location>
</feature>
<evidence type="ECO:0000313" key="14">
    <source>
        <dbReference type="Proteomes" id="UP001501594"/>
    </source>
</evidence>
<keyword evidence="14" id="KW-1185">Reference proteome</keyword>
<evidence type="ECO:0000256" key="1">
    <source>
        <dbReference type="ARBA" id="ARBA00004141"/>
    </source>
</evidence>
<feature type="transmembrane region" description="Helical" evidence="12">
    <location>
        <begin position="252"/>
        <end position="272"/>
    </location>
</feature>
<keyword evidence="9 12" id="KW-0472">Membrane</keyword>
<keyword evidence="7" id="KW-0408">Iron</keyword>
<protein>
    <submittedName>
        <fullName evidence="13">COX15/CtaA family protein</fullName>
    </submittedName>
</protein>
<keyword evidence="8" id="KW-0350">Heme biosynthesis</keyword>
<feature type="transmembrane region" description="Helical" evidence="12">
    <location>
        <begin position="284"/>
        <end position="302"/>
    </location>
</feature>
<keyword evidence="4" id="KW-0479">Metal-binding</keyword>
<evidence type="ECO:0000256" key="6">
    <source>
        <dbReference type="ARBA" id="ARBA00023002"/>
    </source>
</evidence>
<dbReference type="Proteomes" id="UP001501594">
    <property type="component" value="Unassembled WGS sequence"/>
</dbReference>
<evidence type="ECO:0000313" key="13">
    <source>
        <dbReference type="EMBL" id="GAA4264707.1"/>
    </source>
</evidence>
<keyword evidence="6" id="KW-0560">Oxidoreductase</keyword>
<dbReference type="InterPro" id="IPR050450">
    <property type="entry name" value="COX15/CtaA_HemeA_synthase"/>
</dbReference>
<feature type="transmembrane region" description="Helical" evidence="12">
    <location>
        <begin position="86"/>
        <end position="105"/>
    </location>
</feature>
<feature type="transmembrane region" description="Helical" evidence="12">
    <location>
        <begin position="224"/>
        <end position="245"/>
    </location>
</feature>
<feature type="transmembrane region" description="Helical" evidence="12">
    <location>
        <begin position="112"/>
        <end position="135"/>
    </location>
</feature>
<dbReference type="PANTHER" id="PTHR35457:SF1">
    <property type="entry name" value="HEME A SYNTHASE"/>
    <property type="match status" value="1"/>
</dbReference>
<name>A0ABP8DXI3_9MICO</name>
<proteinExistence type="predicted"/>
<evidence type="ECO:0000256" key="12">
    <source>
        <dbReference type="SAM" id="Phobius"/>
    </source>
</evidence>
<accession>A0ABP8DXI3</accession>
<evidence type="ECO:0000256" key="11">
    <source>
        <dbReference type="ARBA" id="ARBA00023444"/>
    </source>
</evidence>
<keyword evidence="5 12" id="KW-1133">Transmembrane helix</keyword>
<comment type="caution">
    <text evidence="13">The sequence shown here is derived from an EMBL/GenBank/DDBJ whole genome shotgun (WGS) entry which is preliminary data.</text>
</comment>
<evidence type="ECO:0000256" key="4">
    <source>
        <dbReference type="ARBA" id="ARBA00022723"/>
    </source>
</evidence>
<keyword evidence="3 12" id="KW-0812">Transmembrane</keyword>
<organism evidence="13 14">
    <name type="scientific">Frondihabitans peucedani</name>
    <dbReference type="NCBI Taxonomy" id="598626"/>
    <lineage>
        <taxon>Bacteria</taxon>
        <taxon>Bacillati</taxon>
        <taxon>Actinomycetota</taxon>
        <taxon>Actinomycetes</taxon>
        <taxon>Micrococcales</taxon>
        <taxon>Microbacteriaceae</taxon>
        <taxon>Frondihabitans</taxon>
    </lineage>
</organism>
<dbReference type="Pfam" id="PF02628">
    <property type="entry name" value="COX15-CtaA"/>
    <property type="match status" value="1"/>
</dbReference>
<gene>
    <name evidence="13" type="ORF">GCM10022256_03190</name>
</gene>
<evidence type="ECO:0000256" key="9">
    <source>
        <dbReference type="ARBA" id="ARBA00023136"/>
    </source>
</evidence>
<comment type="pathway">
    <text evidence="11">Porphyrin-containing compound metabolism.</text>
</comment>
<feature type="transmembrane region" description="Helical" evidence="12">
    <location>
        <begin position="185"/>
        <end position="204"/>
    </location>
</feature>